<reference evidence="2 3" key="1">
    <citation type="submission" date="2014-07" db="EMBL/GenBank/DDBJ databases">
        <title>Draft genome sequence of Thalassospira profundimaris PR54-5.</title>
        <authorList>
            <person name="Lai Q."/>
            <person name="Shao Z."/>
        </authorList>
    </citation>
    <scope>NUCLEOTIDE SEQUENCE [LARGE SCALE GENOMIC DNA]</scope>
    <source>
        <strain evidence="2 3">PR54-5</strain>
    </source>
</reference>
<evidence type="ECO:0000259" key="1">
    <source>
        <dbReference type="Pfam" id="PF13302"/>
    </source>
</evidence>
<name>A0A367X864_9PROT</name>
<gene>
    <name evidence="2" type="ORF">TH30_03045</name>
</gene>
<evidence type="ECO:0000313" key="3">
    <source>
        <dbReference type="Proteomes" id="UP000252255"/>
    </source>
</evidence>
<protein>
    <recommendedName>
        <fullName evidence="1">N-acetyltransferase domain-containing protein</fullName>
    </recommendedName>
</protein>
<dbReference type="Pfam" id="PF13302">
    <property type="entry name" value="Acetyltransf_3"/>
    <property type="match status" value="1"/>
</dbReference>
<comment type="caution">
    <text evidence="2">The sequence shown here is derived from an EMBL/GenBank/DDBJ whole genome shotgun (WGS) entry which is preliminary data.</text>
</comment>
<dbReference type="RefSeq" id="WP_181850140.1">
    <property type="nucleotide sequence ID" value="NZ_JPWI01000001.1"/>
</dbReference>
<dbReference type="AlphaFoldDB" id="A0A367X864"/>
<organism evidence="2 3">
    <name type="scientific">Thalassospira profundimaris</name>
    <dbReference type="NCBI Taxonomy" id="502049"/>
    <lineage>
        <taxon>Bacteria</taxon>
        <taxon>Pseudomonadati</taxon>
        <taxon>Pseudomonadota</taxon>
        <taxon>Alphaproteobacteria</taxon>
        <taxon>Rhodospirillales</taxon>
        <taxon>Thalassospiraceae</taxon>
        <taxon>Thalassospira</taxon>
    </lineage>
</organism>
<feature type="domain" description="N-acetyltransferase" evidence="1">
    <location>
        <begin position="197"/>
        <end position="292"/>
    </location>
</feature>
<dbReference type="InterPro" id="IPR016181">
    <property type="entry name" value="Acyl_CoA_acyltransferase"/>
</dbReference>
<dbReference type="InterPro" id="IPR000182">
    <property type="entry name" value="GNAT_dom"/>
</dbReference>
<sequence length="313" mass="35648">MYLVPITKENIERYIAFRLAISDEEQRNYFASIDLAAVILANGNEYALQDESGRIHASVIISRKPGPGDSLLVLFSIEIAEKDSRKLTECLHQVLEKENGRLASHDTRYRIYNPPETVYVKADMENWGFAEVPGSFRYERAPGAPRAGEFPHTDRAVEKGYETILLDDAYIKKHPDIFETLAAIFNRAFENRASVNQTTAERFETNYNKENNGMIIAKLGDEVTGCITLTHMGNSVLSPQYCCLRRHWGTGSVDLMCRHLAEYVAKRWNVPIIGYAEVNNAASWKALERFGLTRVEQYMVWERVVAAGERFKI</sequence>
<dbReference type="SUPFAM" id="SSF55729">
    <property type="entry name" value="Acyl-CoA N-acyltransferases (Nat)"/>
    <property type="match status" value="1"/>
</dbReference>
<dbReference type="Proteomes" id="UP000252255">
    <property type="component" value="Unassembled WGS sequence"/>
</dbReference>
<accession>A0A367X864</accession>
<dbReference type="EMBL" id="JPWI01000001">
    <property type="protein sequence ID" value="RCK49310.1"/>
    <property type="molecule type" value="Genomic_DNA"/>
</dbReference>
<proteinExistence type="predicted"/>
<dbReference type="Gene3D" id="3.40.630.30">
    <property type="match status" value="1"/>
</dbReference>
<dbReference type="GO" id="GO:0016747">
    <property type="term" value="F:acyltransferase activity, transferring groups other than amino-acyl groups"/>
    <property type="evidence" value="ECO:0007669"/>
    <property type="project" value="InterPro"/>
</dbReference>
<evidence type="ECO:0000313" key="2">
    <source>
        <dbReference type="EMBL" id="RCK49310.1"/>
    </source>
</evidence>